<accession>A0A3M8Q4G5</accession>
<dbReference type="Pfam" id="PF13806">
    <property type="entry name" value="Rieske_2"/>
    <property type="match status" value="1"/>
</dbReference>
<comment type="caution">
    <text evidence="4">The sequence shown here is derived from an EMBL/GenBank/DDBJ whole genome shotgun (WGS) entry which is preliminary data.</text>
</comment>
<reference evidence="4 5" key="1">
    <citation type="journal article" date="2012" name="Int. J. Syst. Evol. Microbiol.">
        <title>Marinomonas hwangdonensis sp. nov., isolated from seawater.</title>
        <authorList>
            <person name="Jung Y.T."/>
            <person name="Oh T.K."/>
            <person name="Yoon J.H."/>
        </authorList>
    </citation>
    <scope>NUCLEOTIDE SEQUENCE [LARGE SCALE GENOMIC DNA]</scope>
    <source>
        <strain evidence="4 5">HDW-15</strain>
    </source>
</reference>
<dbReference type="Gene3D" id="2.102.10.10">
    <property type="entry name" value="Rieske [2Fe-2S] iron-sulphur domain"/>
    <property type="match status" value="1"/>
</dbReference>
<evidence type="ECO:0000313" key="4">
    <source>
        <dbReference type="EMBL" id="RNF51019.1"/>
    </source>
</evidence>
<evidence type="ECO:0000256" key="1">
    <source>
        <dbReference type="ARBA" id="ARBA00023002"/>
    </source>
</evidence>
<evidence type="ECO:0000259" key="3">
    <source>
        <dbReference type="Pfam" id="PF13806"/>
    </source>
</evidence>
<keyword evidence="1" id="KW-0560">Oxidoreductase</keyword>
<evidence type="ECO:0000313" key="5">
    <source>
        <dbReference type="Proteomes" id="UP000280507"/>
    </source>
</evidence>
<name>A0A3M8Q4G5_9GAMM</name>
<organism evidence="4 5">
    <name type="scientific">Marinomonas hwangdonensis</name>
    <dbReference type="NCBI Taxonomy" id="1053647"/>
    <lineage>
        <taxon>Bacteria</taxon>
        <taxon>Pseudomonadati</taxon>
        <taxon>Pseudomonadota</taxon>
        <taxon>Gammaproteobacteria</taxon>
        <taxon>Oceanospirillales</taxon>
        <taxon>Oceanospirillaceae</taxon>
        <taxon>Marinomonas</taxon>
    </lineage>
</organism>
<dbReference type="SUPFAM" id="SSF50022">
    <property type="entry name" value="ISP domain"/>
    <property type="match status" value="1"/>
</dbReference>
<gene>
    <name evidence="4" type="primary">nirD</name>
    <name evidence="4" type="ORF">EBI00_08645</name>
</gene>
<proteinExistence type="predicted"/>
<evidence type="ECO:0000256" key="2">
    <source>
        <dbReference type="ARBA" id="ARBA00023063"/>
    </source>
</evidence>
<dbReference type="PANTHER" id="PTHR40562:SF1">
    <property type="entry name" value="NITRITE REDUCTASE (NADH) SMALL SUBUNIT"/>
    <property type="match status" value="1"/>
</dbReference>
<sequence length="111" mass="12260">MTTPWTLICKQEDLVEGAGVAAMVSGEQVAIFYVPESEQKVFAISNWDPIGKANVLSRGLVAHLQEQWVVASPLYKQHFVLASGQCLEEDIKIPHWQAKLEGSDVFIAAHL</sequence>
<dbReference type="RefSeq" id="WP_123095532.1">
    <property type="nucleotide sequence ID" value="NZ_RIZG01000004.1"/>
</dbReference>
<dbReference type="EMBL" id="RIZG01000004">
    <property type="protein sequence ID" value="RNF51019.1"/>
    <property type="molecule type" value="Genomic_DNA"/>
</dbReference>
<dbReference type="GO" id="GO:0042128">
    <property type="term" value="P:nitrate assimilation"/>
    <property type="evidence" value="ECO:0007669"/>
    <property type="project" value="UniProtKB-KW"/>
</dbReference>
<dbReference type="AlphaFoldDB" id="A0A3M8Q4G5"/>
<protein>
    <submittedName>
        <fullName evidence="4">Nitrite reductase small subunit NirD</fullName>
    </submittedName>
</protein>
<dbReference type="Proteomes" id="UP000280507">
    <property type="component" value="Unassembled WGS sequence"/>
</dbReference>
<keyword evidence="2" id="KW-0534">Nitrate assimilation</keyword>
<dbReference type="NCBIfam" id="TIGR02378">
    <property type="entry name" value="nirD_assim_sml"/>
    <property type="match status" value="1"/>
</dbReference>
<dbReference type="InterPro" id="IPR036922">
    <property type="entry name" value="Rieske_2Fe-2S_sf"/>
</dbReference>
<dbReference type="OrthoDB" id="516687at2"/>
<keyword evidence="5" id="KW-1185">Reference proteome</keyword>
<dbReference type="InterPro" id="IPR012748">
    <property type="entry name" value="Rieske-like_NirD"/>
</dbReference>
<dbReference type="CDD" id="cd03529">
    <property type="entry name" value="Rieske_NirD"/>
    <property type="match status" value="1"/>
</dbReference>
<dbReference type="GO" id="GO:0051537">
    <property type="term" value="F:2 iron, 2 sulfur cluster binding"/>
    <property type="evidence" value="ECO:0007669"/>
    <property type="project" value="InterPro"/>
</dbReference>
<dbReference type="GO" id="GO:0009344">
    <property type="term" value="C:nitrite reductase complex [NAD(P)H]"/>
    <property type="evidence" value="ECO:0007669"/>
    <property type="project" value="TreeGrafter"/>
</dbReference>
<dbReference type="PROSITE" id="PS51300">
    <property type="entry name" value="NIRD"/>
    <property type="match status" value="1"/>
</dbReference>
<dbReference type="PANTHER" id="PTHR40562">
    <property type="match status" value="1"/>
</dbReference>
<dbReference type="GO" id="GO:0008942">
    <property type="term" value="F:nitrite reductase [NAD(P)H] activity"/>
    <property type="evidence" value="ECO:0007669"/>
    <property type="project" value="InterPro"/>
</dbReference>
<feature type="domain" description="Rieske-like [2Fe-2S]" evidence="3">
    <location>
        <begin position="5"/>
        <end position="107"/>
    </location>
</feature>
<dbReference type="InterPro" id="IPR017881">
    <property type="entry name" value="NirD"/>
</dbReference>